<sequence length="259" mass="29603">MTRFVHPLSLLAVIAVPIVGWFFEDWSGPTTLAVYWFENVAMCAFIVARIMLHRRWSPRSGHFRYVAPSADRRSSRNTSSFLTGFAVTGFAFCAAHAVFLAAILFLLNRNGEGRLADVDWRSVGFGCLSVLAFLALDFFADLFSLRRWSFWQLEQTAQRGLSRVVVVHLTLIFGFIGIALTDSPSAFFGVFVVLKTLASLSAVLPQYEPKTPPKWFSNIMNRVPNVRPGERFEDFWAEDRADEAERRERNERPWTARRR</sequence>
<keyword evidence="1" id="KW-0812">Transmembrane</keyword>
<dbReference type="EMBL" id="JACKSJ010000105">
    <property type="protein sequence ID" value="MCV7170994.1"/>
    <property type="molecule type" value="Genomic_DNA"/>
</dbReference>
<keyword evidence="3" id="KW-1185">Reference proteome</keyword>
<dbReference type="AlphaFoldDB" id="A0A9X2YNH8"/>
<keyword evidence="1" id="KW-1133">Transmembrane helix</keyword>
<evidence type="ECO:0000313" key="3">
    <source>
        <dbReference type="Proteomes" id="UP001140293"/>
    </source>
</evidence>
<reference evidence="2" key="2">
    <citation type="journal article" date="2022" name="BMC Genomics">
        <title>Comparative genome analysis of mycobacteria focusing on tRNA and non-coding RNA.</title>
        <authorList>
            <person name="Behra P.R.K."/>
            <person name="Pettersson B.M.F."/>
            <person name="Ramesh M."/>
            <person name="Das S."/>
            <person name="Dasgupta S."/>
            <person name="Kirsebom L.A."/>
        </authorList>
    </citation>
    <scope>NUCLEOTIDE SEQUENCE</scope>
    <source>
        <strain evidence="2">DSM 44615</strain>
    </source>
</reference>
<feature type="transmembrane region" description="Helical" evidence="1">
    <location>
        <begin position="161"/>
        <end position="180"/>
    </location>
</feature>
<accession>A0A9X2YNH8</accession>
<organism evidence="2 3">
    <name type="scientific">[Mycobacterium] manitobense</name>
    <dbReference type="NCBI Taxonomy" id="190147"/>
    <lineage>
        <taxon>Bacteria</taxon>
        <taxon>Bacillati</taxon>
        <taxon>Actinomycetota</taxon>
        <taxon>Actinomycetes</taxon>
        <taxon>Mycobacteriales</taxon>
        <taxon>Mycobacteriaceae</taxon>
        <taxon>Mycolicibacterium</taxon>
    </lineage>
</organism>
<dbReference type="RefSeq" id="WP_264013183.1">
    <property type="nucleotide sequence ID" value="NZ_JACKSJ010000105.1"/>
</dbReference>
<name>A0A9X2YNH8_9MYCO</name>
<feature type="transmembrane region" description="Helical" evidence="1">
    <location>
        <begin position="7"/>
        <end position="23"/>
    </location>
</feature>
<keyword evidence="1" id="KW-0472">Membrane</keyword>
<feature type="transmembrane region" description="Helical" evidence="1">
    <location>
        <begin position="35"/>
        <end position="52"/>
    </location>
</feature>
<dbReference type="InterPro" id="IPR045466">
    <property type="entry name" value="DUF6498"/>
</dbReference>
<protein>
    <submittedName>
        <fullName evidence="2">Uncharacterized protein</fullName>
    </submittedName>
</protein>
<reference evidence="2" key="1">
    <citation type="submission" date="2020-07" db="EMBL/GenBank/DDBJ databases">
        <authorList>
            <person name="Pettersson B.M.F."/>
            <person name="Behra P.R.K."/>
            <person name="Ramesh M."/>
            <person name="Das S."/>
            <person name="Dasgupta S."/>
            <person name="Kirsebom L.A."/>
        </authorList>
    </citation>
    <scope>NUCLEOTIDE SEQUENCE</scope>
    <source>
        <strain evidence="2">DSM 44615</strain>
    </source>
</reference>
<dbReference type="Proteomes" id="UP001140293">
    <property type="component" value="Unassembled WGS sequence"/>
</dbReference>
<gene>
    <name evidence="2" type="ORF">H7I41_13835</name>
</gene>
<dbReference type="Pfam" id="PF20108">
    <property type="entry name" value="DUF6498"/>
    <property type="match status" value="1"/>
</dbReference>
<feature type="transmembrane region" description="Helical" evidence="1">
    <location>
        <begin position="81"/>
        <end position="108"/>
    </location>
</feature>
<feature type="transmembrane region" description="Helical" evidence="1">
    <location>
        <begin position="120"/>
        <end position="140"/>
    </location>
</feature>
<proteinExistence type="predicted"/>
<comment type="caution">
    <text evidence="2">The sequence shown here is derived from an EMBL/GenBank/DDBJ whole genome shotgun (WGS) entry which is preliminary data.</text>
</comment>
<evidence type="ECO:0000256" key="1">
    <source>
        <dbReference type="SAM" id="Phobius"/>
    </source>
</evidence>
<evidence type="ECO:0000313" key="2">
    <source>
        <dbReference type="EMBL" id="MCV7170994.1"/>
    </source>
</evidence>
<feature type="transmembrane region" description="Helical" evidence="1">
    <location>
        <begin position="186"/>
        <end position="204"/>
    </location>
</feature>